<sequence>MESLISTTANYLSKTLIIKQVELLKNCGAILQTPAELSKTSGATTTEAPVSDNVSNCYFTSKIPDTSVVWDEKDELSSHLVQEKENFGLSQINCISTAGSQQIMQNCESSSPSVSLSKSQDYEGIQIKSFIELKSTLHNPDISLHPHEAHIHLQASVDSPFQTPLKVTNEMETPATVYPTNICNLAAGKGPRIETQYAYPLTNPVETLRWKLFNSDSLEPLQSYVSDSSEEIQQKSFRTEPEELTITPSFVSPRNKRKHDHDVIFTNKHVSGKTLNSFEMLKTTKQAVSQRLKPTIAKYGVLNVTKENSYSTKSSDADRPILGLVAAHWKDKTLVYRSSKQWDGNGVPNSTNKFEEDQRVSWHATPFEERLEKALSNENSFPKSCFVNVVYLRLQ</sequence>
<dbReference type="PANTHER" id="PTHR33318">
    <property type="entry name" value="ASPARTYL/GLUTAMYL-TRNA(ASN/GLN) AMIDOTRANSFERASE SUBUNIT"/>
    <property type="match status" value="1"/>
</dbReference>
<accession>A0A8J5GRE7</accession>
<reference evidence="1 2" key="1">
    <citation type="submission" date="2020-08" db="EMBL/GenBank/DDBJ databases">
        <title>Plant Genome Project.</title>
        <authorList>
            <person name="Zhang R.-G."/>
        </authorList>
    </citation>
    <scope>NUCLEOTIDE SEQUENCE [LARGE SCALE GENOMIC DNA]</scope>
    <source>
        <tissue evidence="1">Rhizome</tissue>
    </source>
</reference>
<protein>
    <submittedName>
        <fullName evidence="1">Uncharacterized protein</fullName>
    </submittedName>
</protein>
<organism evidence="1 2">
    <name type="scientific">Zingiber officinale</name>
    <name type="common">Ginger</name>
    <name type="synonym">Amomum zingiber</name>
    <dbReference type="NCBI Taxonomy" id="94328"/>
    <lineage>
        <taxon>Eukaryota</taxon>
        <taxon>Viridiplantae</taxon>
        <taxon>Streptophyta</taxon>
        <taxon>Embryophyta</taxon>
        <taxon>Tracheophyta</taxon>
        <taxon>Spermatophyta</taxon>
        <taxon>Magnoliopsida</taxon>
        <taxon>Liliopsida</taxon>
        <taxon>Zingiberales</taxon>
        <taxon>Zingiberaceae</taxon>
        <taxon>Zingiber</taxon>
    </lineage>
</organism>
<dbReference type="GO" id="GO:0007142">
    <property type="term" value="P:male meiosis II"/>
    <property type="evidence" value="ECO:0007669"/>
    <property type="project" value="InterPro"/>
</dbReference>
<dbReference type="Proteomes" id="UP000734854">
    <property type="component" value="Unassembled WGS sequence"/>
</dbReference>
<name>A0A8J5GRE7_ZINOF</name>
<evidence type="ECO:0000313" key="2">
    <source>
        <dbReference type="Proteomes" id="UP000734854"/>
    </source>
</evidence>
<dbReference type="InterPro" id="IPR039300">
    <property type="entry name" value="JASON"/>
</dbReference>
<evidence type="ECO:0000313" key="1">
    <source>
        <dbReference type="EMBL" id="KAG6511267.1"/>
    </source>
</evidence>
<dbReference type="EMBL" id="JACMSC010000008">
    <property type="protein sequence ID" value="KAG6511267.1"/>
    <property type="molecule type" value="Genomic_DNA"/>
</dbReference>
<dbReference type="PANTHER" id="PTHR33318:SF7">
    <property type="entry name" value="PROTEIN JASON"/>
    <property type="match status" value="1"/>
</dbReference>
<keyword evidence="2" id="KW-1185">Reference proteome</keyword>
<gene>
    <name evidence="1" type="ORF">ZIOFF_029324</name>
</gene>
<proteinExistence type="predicted"/>
<dbReference type="AlphaFoldDB" id="A0A8J5GRE7"/>
<comment type="caution">
    <text evidence="1">The sequence shown here is derived from an EMBL/GenBank/DDBJ whole genome shotgun (WGS) entry which is preliminary data.</text>
</comment>